<keyword evidence="2" id="KW-1003">Cell membrane</keyword>
<evidence type="ECO:0000256" key="6">
    <source>
        <dbReference type="ARBA" id="ARBA00022989"/>
    </source>
</evidence>
<keyword evidence="10" id="KW-1185">Reference proteome</keyword>
<evidence type="ECO:0000313" key="10">
    <source>
        <dbReference type="Proteomes" id="UP000526501"/>
    </source>
</evidence>
<dbReference type="GO" id="GO:0005886">
    <property type="term" value="C:plasma membrane"/>
    <property type="evidence" value="ECO:0007669"/>
    <property type="project" value="UniProtKB-SubCell"/>
</dbReference>
<feature type="transmembrane region" description="Helical" evidence="8">
    <location>
        <begin position="395"/>
        <end position="412"/>
    </location>
</feature>
<dbReference type="GO" id="GO:0016763">
    <property type="term" value="F:pentosyltransferase activity"/>
    <property type="evidence" value="ECO:0007669"/>
    <property type="project" value="TreeGrafter"/>
</dbReference>
<feature type="transmembrane region" description="Helical" evidence="8">
    <location>
        <begin position="66"/>
        <end position="85"/>
    </location>
</feature>
<evidence type="ECO:0000313" key="9">
    <source>
        <dbReference type="EMBL" id="MBC2604877.1"/>
    </source>
</evidence>
<evidence type="ECO:0000256" key="8">
    <source>
        <dbReference type="SAM" id="Phobius"/>
    </source>
</evidence>
<dbReference type="GO" id="GO:0009103">
    <property type="term" value="P:lipopolysaccharide biosynthetic process"/>
    <property type="evidence" value="ECO:0007669"/>
    <property type="project" value="UniProtKB-ARBA"/>
</dbReference>
<keyword evidence="7 8" id="KW-0472">Membrane</keyword>
<evidence type="ECO:0008006" key="11">
    <source>
        <dbReference type="Google" id="ProtNLM"/>
    </source>
</evidence>
<evidence type="ECO:0000256" key="5">
    <source>
        <dbReference type="ARBA" id="ARBA00022692"/>
    </source>
</evidence>
<accession>A0A7X1B3K5</accession>
<feature type="transmembrane region" description="Helical" evidence="8">
    <location>
        <begin position="132"/>
        <end position="148"/>
    </location>
</feature>
<dbReference type="Proteomes" id="UP000526501">
    <property type="component" value="Unassembled WGS sequence"/>
</dbReference>
<comment type="subcellular location">
    <subcellularLocation>
        <location evidence="1">Cell membrane</location>
        <topology evidence="1">Multi-pass membrane protein</topology>
    </subcellularLocation>
</comment>
<keyword evidence="3" id="KW-0328">Glycosyltransferase</keyword>
<dbReference type="PANTHER" id="PTHR33908">
    <property type="entry name" value="MANNOSYLTRANSFERASE YKCB-RELATED"/>
    <property type="match status" value="1"/>
</dbReference>
<feature type="transmembrane region" description="Helical" evidence="8">
    <location>
        <begin position="370"/>
        <end position="389"/>
    </location>
</feature>
<gene>
    <name evidence="9" type="ORF">H5P27_02365</name>
</gene>
<feature type="transmembrane region" description="Helical" evidence="8">
    <location>
        <begin position="343"/>
        <end position="363"/>
    </location>
</feature>
<dbReference type="AlphaFoldDB" id="A0A7X1B3K5"/>
<dbReference type="PANTHER" id="PTHR33908:SF11">
    <property type="entry name" value="MEMBRANE PROTEIN"/>
    <property type="match status" value="1"/>
</dbReference>
<feature type="transmembrane region" description="Helical" evidence="8">
    <location>
        <begin position="201"/>
        <end position="220"/>
    </location>
</feature>
<evidence type="ECO:0000256" key="4">
    <source>
        <dbReference type="ARBA" id="ARBA00022679"/>
    </source>
</evidence>
<evidence type="ECO:0000256" key="7">
    <source>
        <dbReference type="ARBA" id="ARBA00023136"/>
    </source>
</evidence>
<dbReference type="RefSeq" id="WP_185658770.1">
    <property type="nucleotide sequence ID" value="NZ_CAWPOO010000005.1"/>
</dbReference>
<dbReference type="EMBL" id="JACHVC010000005">
    <property type="protein sequence ID" value="MBC2604877.1"/>
    <property type="molecule type" value="Genomic_DNA"/>
</dbReference>
<reference evidence="9 10" key="1">
    <citation type="submission" date="2020-07" db="EMBL/GenBank/DDBJ databases">
        <authorList>
            <person name="Feng X."/>
        </authorList>
    </citation>
    <scope>NUCLEOTIDE SEQUENCE [LARGE SCALE GENOMIC DNA]</scope>
    <source>
        <strain evidence="9 10">JCM23202</strain>
    </source>
</reference>
<name>A0A7X1B3K5_9BACT</name>
<feature type="transmembrane region" description="Helical" evidence="8">
    <location>
        <begin position="106"/>
        <end position="126"/>
    </location>
</feature>
<feature type="transmembrane region" description="Helical" evidence="8">
    <location>
        <begin position="424"/>
        <end position="442"/>
    </location>
</feature>
<dbReference type="InterPro" id="IPR050297">
    <property type="entry name" value="LipidA_mod_glycosyltrf_83"/>
</dbReference>
<evidence type="ECO:0000256" key="2">
    <source>
        <dbReference type="ARBA" id="ARBA00022475"/>
    </source>
</evidence>
<sequence length="637" mass="71103">MQSLVSNKLSAPVLMGLVALYALGQLIWYAGTPMGISPVLDGQENLLLAQRIAQGDFGEEPFYRSILYPAVIAYFPLGYSFLGLISHLANTWLTGRMAHLFWSNKLAQLTTMVLVGFNPVLLHFAFDPLDTTLALSFFLCSLYAGLLASRCNKQATQRLLLAACGISIALATLTRPHYLLTAAAIGILLLYGIFRQRLKPTSLASFTIALLIPLLAMGFFQKSLSGEFRILPWQGAYNLWTSNSPDANGLYYRQTLSFHSLEEHQNPNKLEGMALYRAATGETGTIDERKAYWRQRTIEHILANPWDWTKLIAFKLYASLNNFEQYNNKTFSFHKALSPYFNYNPICWGLIWSLAVFSAVSTWRSKKCDILPLGIIGLSLVAGLLMFMASGRFRLPLVPLAAILAGGVPIVWKSLKQTSSRHRIAIAIFTFLAASLSFSRFADIASTDSYLQDALLMADSAARIGADQEAIKWSGYVIEKSPQQQQALRLNLISHYNQIASGEHAATEQIWQELANRDTHLQLDDELLAYIRGVIAWNLGQNKRATQLWQSGYDNYGLNASACLAALEYAGTPVREFNYKEISLDQWRSPNNWLYAVAVAQSMSLEERAAFLQSVGVSPESFKNISESLGRVIPRER</sequence>
<feature type="transmembrane region" description="Helical" evidence="8">
    <location>
        <begin position="178"/>
        <end position="194"/>
    </location>
</feature>
<feature type="transmembrane region" description="Helical" evidence="8">
    <location>
        <begin position="155"/>
        <end position="172"/>
    </location>
</feature>
<keyword evidence="5 8" id="KW-0812">Transmembrane</keyword>
<evidence type="ECO:0000256" key="1">
    <source>
        <dbReference type="ARBA" id="ARBA00004651"/>
    </source>
</evidence>
<proteinExistence type="predicted"/>
<comment type="caution">
    <text evidence="9">The sequence shown here is derived from an EMBL/GenBank/DDBJ whole genome shotgun (WGS) entry which is preliminary data.</text>
</comment>
<feature type="transmembrane region" description="Helical" evidence="8">
    <location>
        <begin position="12"/>
        <end position="31"/>
    </location>
</feature>
<organism evidence="9 10">
    <name type="scientific">Pelagicoccus albus</name>
    <dbReference type="NCBI Taxonomy" id="415222"/>
    <lineage>
        <taxon>Bacteria</taxon>
        <taxon>Pseudomonadati</taxon>
        <taxon>Verrucomicrobiota</taxon>
        <taxon>Opitutia</taxon>
        <taxon>Puniceicoccales</taxon>
        <taxon>Pelagicoccaceae</taxon>
        <taxon>Pelagicoccus</taxon>
    </lineage>
</organism>
<evidence type="ECO:0000256" key="3">
    <source>
        <dbReference type="ARBA" id="ARBA00022676"/>
    </source>
</evidence>
<keyword evidence="4" id="KW-0808">Transferase</keyword>
<protein>
    <recommendedName>
        <fullName evidence="11">Dolichyl-phosphate-mannose-protein mannosyltransferase</fullName>
    </recommendedName>
</protein>
<keyword evidence="6 8" id="KW-1133">Transmembrane helix</keyword>